<evidence type="ECO:0000256" key="1">
    <source>
        <dbReference type="SAM" id="MobiDB-lite"/>
    </source>
</evidence>
<dbReference type="EMBL" id="MN740048">
    <property type="protein sequence ID" value="QHT85862.1"/>
    <property type="molecule type" value="Genomic_DNA"/>
</dbReference>
<dbReference type="SUPFAM" id="SSF88874">
    <property type="entry name" value="Receptor-binding domain of short tail fibre protein gp12"/>
    <property type="match status" value="1"/>
</dbReference>
<dbReference type="InterPro" id="IPR037053">
    <property type="entry name" value="Phage_tail_collar_dom_sf"/>
</dbReference>
<name>A0A6C0HZC1_9ZZZZ</name>
<dbReference type="InterPro" id="IPR011083">
    <property type="entry name" value="Phage_tail_collar_dom"/>
</dbReference>
<accession>A0A6C0HZC1</accession>
<dbReference type="AlphaFoldDB" id="A0A6C0HZC1"/>
<protein>
    <recommendedName>
        <fullName evidence="2">Phage tail collar domain-containing protein</fullName>
    </recommendedName>
</protein>
<reference evidence="3" key="1">
    <citation type="journal article" date="2020" name="Nature">
        <title>Giant virus diversity and host interactions through global metagenomics.</title>
        <authorList>
            <person name="Schulz F."/>
            <person name="Roux S."/>
            <person name="Paez-Espino D."/>
            <person name="Jungbluth S."/>
            <person name="Walsh D.A."/>
            <person name="Denef V.J."/>
            <person name="McMahon K.D."/>
            <person name="Konstantinidis K.T."/>
            <person name="Eloe-Fadrosh E.A."/>
            <person name="Kyrpides N.C."/>
            <person name="Woyke T."/>
        </authorList>
    </citation>
    <scope>NUCLEOTIDE SEQUENCE</scope>
    <source>
        <strain evidence="3">GVMAG-M-3300023184-182</strain>
    </source>
</reference>
<feature type="region of interest" description="Disordered" evidence="1">
    <location>
        <begin position="207"/>
        <end position="238"/>
    </location>
</feature>
<dbReference type="Pfam" id="PF07484">
    <property type="entry name" value="Collar"/>
    <property type="match status" value="1"/>
</dbReference>
<feature type="compositionally biased region" description="Low complexity" evidence="1">
    <location>
        <begin position="131"/>
        <end position="151"/>
    </location>
</feature>
<dbReference type="Gene3D" id="3.90.1340.10">
    <property type="entry name" value="Phage tail collar domain"/>
    <property type="match status" value="1"/>
</dbReference>
<sequence>MSKVSITSDNNNNLVINNSIIAETLEVNQINVIDDLYINSHIYTPVGSILTYAGITSPDGWLLCDGSEVSKTTYPRLFAIIGNIYGNPSNNYNFVLPNLVDRVPVGKKNDNSVGNTGGNGSITLSVSQLPSHTHTGTSDSSGSHSHTGTTDANGSHTHTINDPGHTHTQTTVNDDYNNSGRNPPGFSADSAGSITWENINSSTTGISVNSSGSHTHTFTTSNSGSHAHTFTTDSTGSGDQIDIRNKFLVINYIIRY</sequence>
<feature type="region of interest" description="Disordered" evidence="1">
    <location>
        <begin position="110"/>
        <end position="192"/>
    </location>
</feature>
<feature type="compositionally biased region" description="Polar residues" evidence="1">
    <location>
        <begin position="121"/>
        <end position="130"/>
    </location>
</feature>
<organism evidence="3">
    <name type="scientific">viral metagenome</name>
    <dbReference type="NCBI Taxonomy" id="1070528"/>
    <lineage>
        <taxon>unclassified sequences</taxon>
        <taxon>metagenomes</taxon>
        <taxon>organismal metagenomes</taxon>
    </lineage>
</organism>
<feature type="compositionally biased region" description="Polar residues" evidence="1">
    <location>
        <begin position="228"/>
        <end position="238"/>
    </location>
</feature>
<proteinExistence type="predicted"/>
<feature type="compositionally biased region" description="Polar residues" evidence="1">
    <location>
        <begin position="152"/>
        <end position="181"/>
    </location>
</feature>
<feature type="compositionally biased region" description="Low complexity" evidence="1">
    <location>
        <begin position="209"/>
        <end position="226"/>
    </location>
</feature>
<feature type="domain" description="Phage tail collar" evidence="2">
    <location>
        <begin position="47"/>
        <end position="104"/>
    </location>
</feature>
<evidence type="ECO:0000313" key="3">
    <source>
        <dbReference type="EMBL" id="QHT85862.1"/>
    </source>
</evidence>
<evidence type="ECO:0000259" key="2">
    <source>
        <dbReference type="Pfam" id="PF07484"/>
    </source>
</evidence>